<dbReference type="InterPro" id="IPR013783">
    <property type="entry name" value="Ig-like_fold"/>
</dbReference>
<evidence type="ECO:0000313" key="3">
    <source>
        <dbReference type="Proteomes" id="UP001379945"/>
    </source>
</evidence>
<proteinExistence type="predicted"/>
<evidence type="ECO:0000313" key="2">
    <source>
        <dbReference type="EMBL" id="MEK8048504.1"/>
    </source>
</evidence>
<accession>A0ABU9C9E0</accession>
<dbReference type="EMBL" id="JBBUTI010000019">
    <property type="protein sequence ID" value="MEK8048504.1"/>
    <property type="molecule type" value="Genomic_DNA"/>
</dbReference>
<dbReference type="Gene3D" id="2.60.40.10">
    <property type="entry name" value="Immunoglobulins"/>
    <property type="match status" value="1"/>
</dbReference>
<keyword evidence="1" id="KW-0732">Signal</keyword>
<feature type="chain" id="PRO_5045923407" evidence="1">
    <location>
        <begin position="26"/>
        <end position="143"/>
    </location>
</feature>
<organism evidence="2 3">
    <name type="scientific">Ideonella margarita</name>
    <dbReference type="NCBI Taxonomy" id="2984191"/>
    <lineage>
        <taxon>Bacteria</taxon>
        <taxon>Pseudomonadati</taxon>
        <taxon>Pseudomonadota</taxon>
        <taxon>Betaproteobacteria</taxon>
        <taxon>Burkholderiales</taxon>
        <taxon>Sphaerotilaceae</taxon>
        <taxon>Ideonella</taxon>
    </lineage>
</organism>
<name>A0ABU9C9E0_9BURK</name>
<dbReference type="RefSeq" id="WP_341400814.1">
    <property type="nucleotide sequence ID" value="NZ_JBBUTI010000019.1"/>
</dbReference>
<keyword evidence="3" id="KW-1185">Reference proteome</keyword>
<protein>
    <submittedName>
        <fullName evidence="2">Uncharacterized protein</fullName>
    </submittedName>
</protein>
<reference evidence="2 3" key="1">
    <citation type="submission" date="2024-04" db="EMBL/GenBank/DDBJ databases">
        <title>Novel species of the genus Ideonella isolated from streams.</title>
        <authorList>
            <person name="Lu H."/>
        </authorList>
    </citation>
    <scope>NUCLEOTIDE SEQUENCE [LARGE SCALE GENOMIC DNA]</scope>
    <source>
        <strain evidence="2 3">LYT19W</strain>
    </source>
</reference>
<evidence type="ECO:0000256" key="1">
    <source>
        <dbReference type="SAM" id="SignalP"/>
    </source>
</evidence>
<gene>
    <name evidence="2" type="ORF">AACH00_19295</name>
</gene>
<comment type="caution">
    <text evidence="2">The sequence shown here is derived from an EMBL/GenBank/DDBJ whole genome shotgun (WGS) entry which is preliminary data.</text>
</comment>
<feature type="signal peptide" evidence="1">
    <location>
        <begin position="1"/>
        <end position="25"/>
    </location>
</feature>
<dbReference type="Proteomes" id="UP001379945">
    <property type="component" value="Unassembled WGS sequence"/>
</dbReference>
<sequence length="143" mass="15452">MKNLFTAPGFALVTLMMIQPTALLAAAPDSPAPVTAGSQAPRKAVTLPAATVSRRYSHMIHAEGGMPPYTFSETSGNLKAIGLSIASDGWLTGIPKKSRLLEFTVAVHDSTDQVHAEQSYRLRVLPPQKRRQSQRSKKQIQGT</sequence>